<dbReference type="SUPFAM" id="SSF49764">
    <property type="entry name" value="HSP20-like chaperones"/>
    <property type="match status" value="1"/>
</dbReference>
<comment type="similarity">
    <text evidence="2 3">Belongs to the small heat shock protein (HSP20) family.</text>
</comment>
<keyword evidence="1" id="KW-0346">Stress response</keyword>
<dbReference type="Gene3D" id="2.60.40.790">
    <property type="match status" value="1"/>
</dbReference>
<evidence type="ECO:0000256" key="3">
    <source>
        <dbReference type="RuleBase" id="RU003616"/>
    </source>
</evidence>
<dbReference type="CDD" id="cd06464">
    <property type="entry name" value="ACD_sHsps-like"/>
    <property type="match status" value="1"/>
</dbReference>
<feature type="domain" description="CS" evidence="5">
    <location>
        <begin position="59"/>
        <end position="148"/>
    </location>
</feature>
<evidence type="ECO:0000313" key="7">
    <source>
        <dbReference type="Proteomes" id="UP000244066"/>
    </source>
</evidence>
<dbReference type="PANTHER" id="PTHR46733">
    <property type="entry name" value="26.5 KDA HEAT SHOCK PROTEIN, MITOCHONDRIAL"/>
    <property type="match status" value="1"/>
</dbReference>
<dbReference type="InterPro" id="IPR002068">
    <property type="entry name" value="A-crystallin/Hsp20_dom"/>
</dbReference>
<organism evidence="6 7">
    <name type="scientific">Candidatus Terraquivivens tikiterensis</name>
    <dbReference type="NCBI Taxonomy" id="1980982"/>
    <lineage>
        <taxon>Archaea</taxon>
        <taxon>Nitrososphaerota</taxon>
        <taxon>Candidatus Wolframiiraptoraceae</taxon>
        <taxon>Candidatus Terraquivivens</taxon>
    </lineage>
</organism>
<reference evidence="6 7" key="1">
    <citation type="submission" date="2017-04" db="EMBL/GenBank/DDBJ databases">
        <title>Draft Aigarchaeota genome from a New Zealand hot spring.</title>
        <authorList>
            <person name="Reysenbach A.-L."/>
            <person name="Donaho J.A."/>
            <person name="Gerhart J."/>
            <person name="Kelley J.F."/>
            <person name="Kouba K."/>
            <person name="Podar M."/>
            <person name="Stott M."/>
        </authorList>
    </citation>
    <scope>NUCLEOTIDE SEQUENCE [LARGE SCALE GENOMIC DNA]</scope>
    <source>
        <strain evidence="6">NZ13_MG1</strain>
    </source>
</reference>
<dbReference type="EMBL" id="NDWU01000001">
    <property type="protein sequence ID" value="PUA34422.1"/>
    <property type="molecule type" value="Genomic_DNA"/>
</dbReference>
<dbReference type="PANTHER" id="PTHR46733:SF4">
    <property type="entry name" value="HEAT SHOCK PROTEIN 21, CHLOROPLASTIC"/>
    <property type="match status" value="1"/>
</dbReference>
<dbReference type="InterPro" id="IPR007052">
    <property type="entry name" value="CS_dom"/>
</dbReference>
<gene>
    <name evidence="6" type="ORF">B9J98_00195</name>
</gene>
<dbReference type="NCBIfam" id="NF041800">
    <property type="entry name" value="Hsp20"/>
    <property type="match status" value="1"/>
</dbReference>
<dbReference type="GO" id="GO:0009408">
    <property type="term" value="P:response to heat"/>
    <property type="evidence" value="ECO:0007669"/>
    <property type="project" value="InterPro"/>
</dbReference>
<protein>
    <submittedName>
        <fullName evidence="6">Uncharacterized protein</fullName>
    </submittedName>
</protein>
<dbReference type="PROSITE" id="PS51203">
    <property type="entry name" value="CS"/>
    <property type="match status" value="1"/>
</dbReference>
<evidence type="ECO:0000259" key="4">
    <source>
        <dbReference type="PROSITE" id="PS01031"/>
    </source>
</evidence>
<evidence type="ECO:0000256" key="2">
    <source>
        <dbReference type="PROSITE-ProRule" id="PRU00285"/>
    </source>
</evidence>
<evidence type="ECO:0000313" key="6">
    <source>
        <dbReference type="EMBL" id="PUA34422.1"/>
    </source>
</evidence>
<accession>A0A2R7YBZ1</accession>
<dbReference type="InterPro" id="IPR008978">
    <property type="entry name" value="HSP20-like_chaperone"/>
</dbReference>
<proteinExistence type="inferred from homology"/>
<evidence type="ECO:0000256" key="1">
    <source>
        <dbReference type="ARBA" id="ARBA00023016"/>
    </source>
</evidence>
<name>A0A2R7YBZ1_9ARCH</name>
<feature type="domain" description="SHSP" evidence="4">
    <location>
        <begin position="55"/>
        <end position="150"/>
    </location>
</feature>
<dbReference type="Proteomes" id="UP000244066">
    <property type="component" value="Unassembled WGS sequence"/>
</dbReference>
<dbReference type="Pfam" id="PF00011">
    <property type="entry name" value="HSP20"/>
    <property type="match status" value="1"/>
</dbReference>
<sequence length="150" mass="17125">MVPKELVRERKTERGVERIFGPFVYGYSITIGPDGKPIIREFGNVRPRLGRRPLELRSEREPLVDVIPEEDVIRVVAELPGVDKNDIQLNVTEKVLTIKVDTPERKYYKEVELPEEVESEGARATYKNGVLEVVLKKKKTKAKGVSLKVE</sequence>
<comment type="caution">
    <text evidence="6">The sequence shown here is derived from an EMBL/GenBank/DDBJ whole genome shotgun (WGS) entry which is preliminary data.</text>
</comment>
<dbReference type="AlphaFoldDB" id="A0A2R7YBZ1"/>
<dbReference type="PROSITE" id="PS01031">
    <property type="entry name" value="SHSP"/>
    <property type="match status" value="1"/>
</dbReference>
<dbReference type="InterPro" id="IPR044587">
    <property type="entry name" value="HSP21-like"/>
</dbReference>
<evidence type="ECO:0000259" key="5">
    <source>
        <dbReference type="PROSITE" id="PS51203"/>
    </source>
</evidence>